<protein>
    <submittedName>
        <fullName evidence="2">S-type pyocin domain-containing protein</fullName>
    </submittedName>
</protein>
<evidence type="ECO:0000313" key="3">
    <source>
        <dbReference type="Proteomes" id="UP000318720"/>
    </source>
</evidence>
<evidence type="ECO:0000256" key="1">
    <source>
        <dbReference type="SAM" id="MobiDB-lite"/>
    </source>
</evidence>
<accession>A0A540Q1A1</accession>
<evidence type="ECO:0000313" key="2">
    <source>
        <dbReference type="EMBL" id="TQE17858.1"/>
    </source>
</evidence>
<dbReference type="Proteomes" id="UP000318720">
    <property type="component" value="Unassembled WGS sequence"/>
</dbReference>
<sequence>MRAEEILQEINVIPFHRRRPVPLTEGDRHEEPETAECPEAPPTVLNAERGIINTGTVHGGQHVTTIELSGHDRSGADGDV</sequence>
<dbReference type="EMBL" id="SPAZ01000334">
    <property type="protein sequence ID" value="TQE17858.1"/>
    <property type="molecule type" value="Genomic_DNA"/>
</dbReference>
<name>A0A540Q1A1_9ACTN</name>
<dbReference type="AlphaFoldDB" id="A0A540Q1A1"/>
<dbReference type="RefSeq" id="WP_009305854.1">
    <property type="nucleotide sequence ID" value="NZ_CP182305.1"/>
</dbReference>
<reference evidence="2 3" key="1">
    <citation type="submission" date="2019-03" db="EMBL/GenBank/DDBJ databases">
        <title>Comparative genomic analyses of the sweetpotato soil rot pathogen, Streptomyces ipomoeae.</title>
        <authorList>
            <person name="Ruschel Soares N."/>
            <person name="Badger J.H."/>
            <person name="Huguet-Tapia J.C."/>
            <person name="Clark C.A."/>
            <person name="Pettis G.S."/>
        </authorList>
    </citation>
    <scope>NUCLEOTIDE SEQUENCE [LARGE SCALE GENOMIC DNA]</scope>
    <source>
        <strain evidence="2 3">88-35</strain>
    </source>
</reference>
<organism evidence="2 3">
    <name type="scientific">Streptomyces ipomoeae</name>
    <dbReference type="NCBI Taxonomy" id="103232"/>
    <lineage>
        <taxon>Bacteria</taxon>
        <taxon>Bacillati</taxon>
        <taxon>Actinomycetota</taxon>
        <taxon>Actinomycetes</taxon>
        <taxon>Kitasatosporales</taxon>
        <taxon>Streptomycetaceae</taxon>
        <taxon>Streptomyces</taxon>
    </lineage>
</organism>
<feature type="region of interest" description="Disordered" evidence="1">
    <location>
        <begin position="21"/>
        <end position="41"/>
    </location>
</feature>
<dbReference type="GeneID" id="301701769"/>
<gene>
    <name evidence="2" type="ORF">Sipo8835_41405</name>
</gene>
<proteinExistence type="predicted"/>
<comment type="caution">
    <text evidence="2">The sequence shown here is derived from an EMBL/GenBank/DDBJ whole genome shotgun (WGS) entry which is preliminary data.</text>
</comment>